<accession>W8TH77</accession>
<organism evidence="1 2">
    <name type="scientific">Peptoclostridium acidaminophilum DSM 3953</name>
    <dbReference type="NCBI Taxonomy" id="1286171"/>
    <lineage>
        <taxon>Bacteria</taxon>
        <taxon>Bacillati</taxon>
        <taxon>Bacillota</taxon>
        <taxon>Clostridia</taxon>
        <taxon>Peptostreptococcales</taxon>
        <taxon>Peptoclostridiaceae</taxon>
        <taxon>Peptoclostridium</taxon>
    </lineage>
</organism>
<dbReference type="HOGENOM" id="CLU_3199917_0_0_9"/>
<dbReference type="Proteomes" id="UP000019591">
    <property type="component" value="Chromosome"/>
</dbReference>
<sequence>MEISNKKNGTRVGCLNSKTNYIIQKTIKLYKAGISENLKGGECQK</sequence>
<evidence type="ECO:0000313" key="2">
    <source>
        <dbReference type="Proteomes" id="UP000019591"/>
    </source>
</evidence>
<name>W8TH77_PEPAC</name>
<keyword evidence="2" id="KW-1185">Reference proteome</keyword>
<proteinExistence type="predicted"/>
<dbReference type="STRING" id="1286171.EAL2_c18820"/>
<dbReference type="AlphaFoldDB" id="W8TH77"/>
<reference evidence="1 2" key="1">
    <citation type="journal article" date="2014" name="Genome Announc.">
        <title>Complete Genome Sequence of Amino Acid-Utilizing Eubacterium acidaminophilum al-2 (DSM 3953).</title>
        <authorList>
            <person name="Poehlein A."/>
            <person name="Andreesen J.R."/>
            <person name="Daniel R."/>
        </authorList>
    </citation>
    <scope>NUCLEOTIDE SEQUENCE [LARGE SCALE GENOMIC DNA]</scope>
    <source>
        <strain evidence="1 2">DSM 3953</strain>
    </source>
</reference>
<dbReference type="EMBL" id="CP007452">
    <property type="protein sequence ID" value="AHM57163.1"/>
    <property type="molecule type" value="Genomic_DNA"/>
</dbReference>
<dbReference type="KEGG" id="eac:EAL2_c18820"/>
<gene>
    <name evidence="1" type="ORF">EAL2_c18820</name>
</gene>
<protein>
    <submittedName>
        <fullName evidence="1">Uncharacterized protein</fullName>
    </submittedName>
</protein>
<evidence type="ECO:0000313" key="1">
    <source>
        <dbReference type="EMBL" id="AHM57163.1"/>
    </source>
</evidence>